<evidence type="ECO:0000256" key="3">
    <source>
        <dbReference type="PIRSR" id="PIRSR000137-1"/>
    </source>
</evidence>
<comment type="cofactor">
    <cofactor evidence="1 4">
        <name>FAD</name>
        <dbReference type="ChEBI" id="CHEBI:57692"/>
    </cofactor>
</comment>
<dbReference type="GO" id="GO:0016614">
    <property type="term" value="F:oxidoreductase activity, acting on CH-OH group of donors"/>
    <property type="evidence" value="ECO:0007669"/>
    <property type="project" value="InterPro"/>
</dbReference>
<reference evidence="9 10" key="1">
    <citation type="submission" date="2021-08" db="EMBL/GenBank/DDBJ databases">
        <title>Draft Genome Sequence of Phanerochaete sordida strain YK-624.</title>
        <authorList>
            <person name="Mori T."/>
            <person name="Dohra H."/>
            <person name="Suzuki T."/>
            <person name="Kawagishi H."/>
            <person name="Hirai H."/>
        </authorList>
    </citation>
    <scope>NUCLEOTIDE SEQUENCE [LARGE SCALE GENOMIC DNA]</scope>
    <source>
        <strain evidence="9 10">YK-624</strain>
    </source>
</reference>
<sequence>MWPFSSPYPTRQPLELRAEYDYIIVGGGTGGCVLARRLAEDSNCSVLVVERGDARDNWLDRFPLASTHHWSDRKHSMVLTADMLGAKTDIITGKGLGGTSRINAMQYSRGTPGEYNAWAQAGREGWSYQELLPYFERAEGLYSPATKGHYGTEGPWKIQAPTTTFKFGVNKHLFQAAQRVGFSYGKDVSDPKLPTSGCFLIHHTIEPSGTRHSTFRAYLPKDFVEAHDENLHLSVNTIARKIETEPLPDGSLQASGVLIQNSAPGSASVLVKARREVILCSGALRTPQVLMLSGIGPEKHLRDMGIPVVHNLEGVGSNFQDHMGTHMDLQCPLHDSLALLIKRPWYLLYQLFRYFIFGDGWFLTSLVEVCILTCSRWLNEDGSQKPLSEEDKDSSKPENVPDIEIMSSPIVDWRFPGYDHSRGGFTMLAAPQRPFSRGTVRLASSDPLAQPAVTLNYLAFPRDRAVLRAAVRLCMRVVREMEAGGYAVGHWRAPRGTDDAALDAFIQAQSWSFLHYSSSCRMAPRDDPEPGVVDHALRVHGIPNLRIADASVFPQIPAAHLQAPVVVVAEKCADMIKAAWAV</sequence>
<organism evidence="9 10">
    <name type="scientific">Phanerochaete sordida</name>
    <dbReference type="NCBI Taxonomy" id="48140"/>
    <lineage>
        <taxon>Eukaryota</taxon>
        <taxon>Fungi</taxon>
        <taxon>Dikarya</taxon>
        <taxon>Basidiomycota</taxon>
        <taxon>Agaricomycotina</taxon>
        <taxon>Agaricomycetes</taxon>
        <taxon>Polyporales</taxon>
        <taxon>Phanerochaetaceae</taxon>
        <taxon>Phanerochaete</taxon>
    </lineage>
</organism>
<name>A0A9P3GAY1_9APHY</name>
<comment type="caution">
    <text evidence="9">The sequence shown here is derived from an EMBL/GenBank/DDBJ whole genome shotgun (WGS) entry which is preliminary data.</text>
</comment>
<evidence type="ECO:0000259" key="7">
    <source>
        <dbReference type="PROSITE" id="PS00623"/>
    </source>
</evidence>
<dbReference type="InterPro" id="IPR012132">
    <property type="entry name" value="GMC_OxRdtase"/>
</dbReference>
<dbReference type="EMBL" id="BPQB01000028">
    <property type="protein sequence ID" value="GJE92703.1"/>
    <property type="molecule type" value="Genomic_DNA"/>
</dbReference>
<dbReference type="Pfam" id="PF00732">
    <property type="entry name" value="GMC_oxred_N"/>
    <property type="match status" value="1"/>
</dbReference>
<dbReference type="PROSITE" id="PS00623">
    <property type="entry name" value="GMC_OXRED_1"/>
    <property type="match status" value="1"/>
</dbReference>
<evidence type="ECO:0000256" key="4">
    <source>
        <dbReference type="PIRSR" id="PIRSR000137-2"/>
    </source>
</evidence>
<dbReference type="Gene3D" id="3.50.50.60">
    <property type="entry name" value="FAD/NAD(P)-binding domain"/>
    <property type="match status" value="1"/>
</dbReference>
<protein>
    <submittedName>
        <fullName evidence="9">GMC oxidoreductase</fullName>
    </submittedName>
</protein>
<keyword evidence="5" id="KW-0285">Flavoprotein</keyword>
<evidence type="ECO:0000313" key="10">
    <source>
        <dbReference type="Proteomes" id="UP000703269"/>
    </source>
</evidence>
<dbReference type="Proteomes" id="UP000703269">
    <property type="component" value="Unassembled WGS sequence"/>
</dbReference>
<dbReference type="GO" id="GO:0050660">
    <property type="term" value="F:flavin adenine dinucleotide binding"/>
    <property type="evidence" value="ECO:0007669"/>
    <property type="project" value="InterPro"/>
</dbReference>
<evidence type="ECO:0000256" key="6">
    <source>
        <dbReference type="SAM" id="MobiDB-lite"/>
    </source>
</evidence>
<proteinExistence type="inferred from homology"/>
<dbReference type="SUPFAM" id="SSF54373">
    <property type="entry name" value="FAD-linked reductases, C-terminal domain"/>
    <property type="match status" value="1"/>
</dbReference>
<keyword evidence="4 5" id="KW-0274">FAD</keyword>
<dbReference type="OrthoDB" id="269227at2759"/>
<dbReference type="Pfam" id="PF05199">
    <property type="entry name" value="GMC_oxred_C"/>
    <property type="match status" value="1"/>
</dbReference>
<feature type="region of interest" description="Disordered" evidence="6">
    <location>
        <begin position="382"/>
        <end position="401"/>
    </location>
</feature>
<evidence type="ECO:0000256" key="1">
    <source>
        <dbReference type="ARBA" id="ARBA00001974"/>
    </source>
</evidence>
<feature type="domain" description="Glucose-methanol-choline oxidoreductase N-terminal" evidence="8">
    <location>
        <begin position="282"/>
        <end position="296"/>
    </location>
</feature>
<evidence type="ECO:0000256" key="5">
    <source>
        <dbReference type="RuleBase" id="RU003968"/>
    </source>
</evidence>
<feature type="compositionally biased region" description="Basic and acidic residues" evidence="6">
    <location>
        <begin position="382"/>
        <end position="396"/>
    </location>
</feature>
<evidence type="ECO:0000313" key="9">
    <source>
        <dbReference type="EMBL" id="GJE92703.1"/>
    </source>
</evidence>
<accession>A0A9P3GAY1</accession>
<gene>
    <name evidence="9" type="ORF">PsYK624_088590</name>
</gene>
<dbReference type="InterPro" id="IPR000172">
    <property type="entry name" value="GMC_OxRdtase_N"/>
</dbReference>
<feature type="domain" description="Glucose-methanol-choline oxidoreductase N-terminal" evidence="7">
    <location>
        <begin position="93"/>
        <end position="116"/>
    </location>
</feature>
<comment type="similarity">
    <text evidence="2 5">Belongs to the GMC oxidoreductase family.</text>
</comment>
<dbReference type="InterPro" id="IPR007867">
    <property type="entry name" value="GMC_OxRtase_C"/>
</dbReference>
<feature type="active site" description="Proton acceptor" evidence="3">
    <location>
        <position position="560"/>
    </location>
</feature>
<dbReference type="PIRSF" id="PIRSF000137">
    <property type="entry name" value="Alcohol_oxidase"/>
    <property type="match status" value="1"/>
</dbReference>
<evidence type="ECO:0000256" key="2">
    <source>
        <dbReference type="ARBA" id="ARBA00010790"/>
    </source>
</evidence>
<dbReference type="InterPro" id="IPR036188">
    <property type="entry name" value="FAD/NAD-bd_sf"/>
</dbReference>
<feature type="active site" description="Proton donor" evidence="3">
    <location>
        <position position="515"/>
    </location>
</feature>
<dbReference type="SUPFAM" id="SSF51905">
    <property type="entry name" value="FAD/NAD(P)-binding domain"/>
    <property type="match status" value="1"/>
</dbReference>
<dbReference type="Gene3D" id="3.30.560.10">
    <property type="entry name" value="Glucose Oxidase, domain 3"/>
    <property type="match status" value="1"/>
</dbReference>
<keyword evidence="10" id="KW-1185">Reference proteome</keyword>
<dbReference type="PANTHER" id="PTHR11552:SF219">
    <property type="entry name" value="GLUCOSE-METHANOL-CHOLINE OXIDOREDUCTASE N-TERMINAL DOMAIN-CONTAINING PROTEIN"/>
    <property type="match status" value="1"/>
</dbReference>
<feature type="binding site" evidence="4">
    <location>
        <position position="99"/>
    </location>
    <ligand>
        <name>FAD</name>
        <dbReference type="ChEBI" id="CHEBI:57692"/>
    </ligand>
</feature>
<dbReference type="PANTHER" id="PTHR11552">
    <property type="entry name" value="GLUCOSE-METHANOL-CHOLINE GMC OXIDOREDUCTASE"/>
    <property type="match status" value="1"/>
</dbReference>
<evidence type="ECO:0000259" key="8">
    <source>
        <dbReference type="PROSITE" id="PS00624"/>
    </source>
</evidence>
<dbReference type="PROSITE" id="PS00624">
    <property type="entry name" value="GMC_OXRED_2"/>
    <property type="match status" value="1"/>
</dbReference>
<dbReference type="AlphaFoldDB" id="A0A9P3GAY1"/>